<evidence type="ECO:0000256" key="1">
    <source>
        <dbReference type="ARBA" id="ARBA00001933"/>
    </source>
</evidence>
<comment type="similarity">
    <text evidence="12">Belongs to the class-II pyridoxal-phosphate-dependent aminotransferase family.</text>
</comment>
<dbReference type="Proteomes" id="UP000321204">
    <property type="component" value="Chromosome"/>
</dbReference>
<dbReference type="SUPFAM" id="SSF53383">
    <property type="entry name" value="PLP-dependent transferases"/>
    <property type="match status" value="1"/>
</dbReference>
<dbReference type="Gene3D" id="3.90.1150.10">
    <property type="entry name" value="Aspartate Aminotransferase, domain 1"/>
    <property type="match status" value="1"/>
</dbReference>
<evidence type="ECO:0000256" key="10">
    <source>
        <dbReference type="ARBA" id="ARBA00055827"/>
    </source>
</evidence>
<dbReference type="InterPro" id="IPR050087">
    <property type="entry name" value="AON_synthase_class-II"/>
</dbReference>
<keyword evidence="5 14" id="KW-0808">Transferase</keyword>
<organism evidence="14 15">
    <name type="scientific">Flavisolibacter ginsenosidimutans</name>
    <dbReference type="NCBI Taxonomy" id="661481"/>
    <lineage>
        <taxon>Bacteria</taxon>
        <taxon>Pseudomonadati</taxon>
        <taxon>Bacteroidota</taxon>
        <taxon>Chitinophagia</taxon>
        <taxon>Chitinophagales</taxon>
        <taxon>Chitinophagaceae</taxon>
        <taxon>Flavisolibacter</taxon>
    </lineage>
</organism>
<gene>
    <name evidence="14" type="ORF">FSB75_09210</name>
</gene>
<dbReference type="PANTHER" id="PTHR13693">
    <property type="entry name" value="CLASS II AMINOTRANSFERASE/8-AMINO-7-OXONONANOATE SYNTHASE"/>
    <property type="match status" value="1"/>
</dbReference>
<evidence type="ECO:0000256" key="11">
    <source>
        <dbReference type="ARBA" id="ARBA00071273"/>
    </source>
</evidence>
<dbReference type="GO" id="GO:0016020">
    <property type="term" value="C:membrane"/>
    <property type="evidence" value="ECO:0007669"/>
    <property type="project" value="GOC"/>
</dbReference>
<keyword evidence="6 12" id="KW-0663">Pyridoxal phosphate</keyword>
<evidence type="ECO:0000256" key="3">
    <source>
        <dbReference type="ARBA" id="ARBA00004991"/>
    </source>
</evidence>
<dbReference type="FunFam" id="3.40.640.10:FF:000006">
    <property type="entry name" value="5-aminolevulinate synthase, mitochondrial"/>
    <property type="match status" value="1"/>
</dbReference>
<comment type="pathway">
    <text evidence="3">Sphingolipid metabolism.</text>
</comment>
<evidence type="ECO:0000313" key="14">
    <source>
        <dbReference type="EMBL" id="QEC56064.1"/>
    </source>
</evidence>
<dbReference type="CDD" id="cd06454">
    <property type="entry name" value="KBL_like"/>
    <property type="match status" value="1"/>
</dbReference>
<comment type="cofactor">
    <cofactor evidence="1 12">
        <name>pyridoxal 5'-phosphate</name>
        <dbReference type="ChEBI" id="CHEBI:597326"/>
    </cofactor>
</comment>
<dbReference type="GO" id="GO:0030148">
    <property type="term" value="P:sphingolipid biosynthetic process"/>
    <property type="evidence" value="ECO:0007669"/>
    <property type="project" value="UniProtKB-ARBA"/>
</dbReference>
<dbReference type="Gene3D" id="3.40.640.10">
    <property type="entry name" value="Type I PLP-dependent aspartate aminotransferase-like (Major domain)"/>
    <property type="match status" value="1"/>
</dbReference>
<dbReference type="InterPro" id="IPR015421">
    <property type="entry name" value="PyrdxlP-dep_Trfase_major"/>
</dbReference>
<proteinExistence type="inferred from homology"/>
<dbReference type="InterPro" id="IPR004839">
    <property type="entry name" value="Aminotransferase_I/II_large"/>
</dbReference>
<dbReference type="InterPro" id="IPR015422">
    <property type="entry name" value="PyrdxlP-dep_Trfase_small"/>
</dbReference>
<sequence>MIQQALHHKFEKFTAPAELKRAGLYPYFRPIEENRDTEVIIQGKRLLMFGSNSYMGLTNHPKIKEAACKAIAQYGSSCSGSRFLNGTSQLHVELEERLAHFVGKESALIFTTGFQTNLGTVSSLVGRHGVIILDELDHASIIEGSRLSFARVLKFAHNDMDDLESILKSLPKEQIKMIVVDGIFSMEGDVCPLPEIVQLANHYKALVMVDDAHALGVIGENGSGTASHFGLTDEVDIIMSTFSKSLASVGGFVASTKEVIDYLKHNSRPLIFSASIPPSAAAAALAALEIIEQEPERLDALWRNTRYLAKAVRSLGFDTNEAETPIIPLYIRDNHLTFHFTQRLFEEGVFVNPVVSPAVPGDSSLVRMSVMATHTLNQLDEAIEKIEKVATELGVFVERNEGKIV</sequence>
<dbReference type="PANTHER" id="PTHR13693:SF3">
    <property type="entry name" value="LD36009P"/>
    <property type="match status" value="1"/>
</dbReference>
<dbReference type="Pfam" id="PF00155">
    <property type="entry name" value="Aminotran_1_2"/>
    <property type="match status" value="1"/>
</dbReference>
<evidence type="ECO:0000313" key="15">
    <source>
        <dbReference type="Proteomes" id="UP000321204"/>
    </source>
</evidence>
<dbReference type="NCBIfam" id="NF047600">
    <property type="entry name" value="SerpalmtaseCFB"/>
    <property type="match status" value="1"/>
</dbReference>
<dbReference type="PROSITE" id="PS00599">
    <property type="entry name" value="AA_TRANSFER_CLASS_2"/>
    <property type="match status" value="1"/>
</dbReference>
<dbReference type="GO" id="GO:0030170">
    <property type="term" value="F:pyridoxal phosphate binding"/>
    <property type="evidence" value="ECO:0007669"/>
    <property type="project" value="InterPro"/>
</dbReference>
<evidence type="ECO:0000259" key="13">
    <source>
        <dbReference type="Pfam" id="PF00155"/>
    </source>
</evidence>
<evidence type="ECO:0000256" key="6">
    <source>
        <dbReference type="ARBA" id="ARBA00022898"/>
    </source>
</evidence>
<dbReference type="EMBL" id="CP042433">
    <property type="protein sequence ID" value="QEC56064.1"/>
    <property type="molecule type" value="Genomic_DNA"/>
</dbReference>
<comment type="pathway">
    <text evidence="2">Lipid metabolism; sphingolipid metabolism.</text>
</comment>
<evidence type="ECO:0000256" key="12">
    <source>
        <dbReference type="RuleBase" id="RU003693"/>
    </source>
</evidence>
<feature type="domain" description="Aminotransferase class I/classII large" evidence="13">
    <location>
        <begin position="46"/>
        <end position="386"/>
    </location>
</feature>
<keyword evidence="15" id="KW-1185">Reference proteome</keyword>
<dbReference type="RefSeq" id="WP_146786013.1">
    <property type="nucleotide sequence ID" value="NZ_BAABIO010000001.1"/>
</dbReference>
<dbReference type="KEGG" id="fgg:FSB75_09210"/>
<reference evidence="14 15" key="1">
    <citation type="journal article" date="2015" name="Int. J. Syst. Evol. Microbiol.">
        <title>Flavisolibacter ginsenosidimutans sp. nov., with ginsenoside-converting activity isolated from soil used for cultivating ginseng.</title>
        <authorList>
            <person name="Zhao Y."/>
            <person name="Liu Q."/>
            <person name="Kang M.S."/>
            <person name="Jin F."/>
            <person name="Yu H."/>
            <person name="Im W.T."/>
        </authorList>
    </citation>
    <scope>NUCLEOTIDE SEQUENCE [LARGE SCALE GENOMIC DNA]</scope>
    <source>
        <strain evidence="14 15">Gsoil 636</strain>
    </source>
</reference>
<dbReference type="EC" id="2.3.1.50" evidence="4"/>
<dbReference type="OrthoDB" id="9807157at2"/>
<evidence type="ECO:0000256" key="7">
    <source>
        <dbReference type="ARBA" id="ARBA00022919"/>
    </source>
</evidence>
<comment type="catalytic activity">
    <reaction evidence="9">
        <text>L-serine + hexadecanoyl-CoA + H(+) = 3-oxosphinganine + CO2 + CoA</text>
        <dbReference type="Rhea" id="RHEA:14761"/>
        <dbReference type="ChEBI" id="CHEBI:15378"/>
        <dbReference type="ChEBI" id="CHEBI:16526"/>
        <dbReference type="ChEBI" id="CHEBI:33384"/>
        <dbReference type="ChEBI" id="CHEBI:57287"/>
        <dbReference type="ChEBI" id="CHEBI:57379"/>
        <dbReference type="ChEBI" id="CHEBI:58299"/>
        <dbReference type="EC" id="2.3.1.50"/>
    </reaction>
    <physiologicalReaction direction="left-to-right" evidence="9">
        <dbReference type="Rhea" id="RHEA:14762"/>
    </physiologicalReaction>
</comment>
<evidence type="ECO:0000256" key="9">
    <source>
        <dbReference type="ARBA" id="ARBA00047854"/>
    </source>
</evidence>
<evidence type="ECO:0000256" key="4">
    <source>
        <dbReference type="ARBA" id="ARBA00013220"/>
    </source>
</evidence>
<dbReference type="AlphaFoldDB" id="A0A5B8UHF0"/>
<protein>
    <recommendedName>
        <fullName evidence="11">Serine palmitoyltransferase</fullName>
        <ecNumber evidence="4">2.3.1.50</ecNumber>
    </recommendedName>
</protein>
<evidence type="ECO:0000256" key="2">
    <source>
        <dbReference type="ARBA" id="ARBA00004760"/>
    </source>
</evidence>
<comment type="function">
    <text evidence="10">Involved in de novo bacterial ceramide synthesis. Catalyzes the condensation of L-serine with palmitoyl-CoA (hexadecanoyl-CoA) to produce 3-oxosphinganine. Also capable of using alanine as substrate leading to the formation of 1-deoxysphinganine (1-deoxySa). Contributes to the levels of endogenous sphingolipids in its host.</text>
</comment>
<name>A0A5B8UHF0_9BACT</name>
<keyword evidence="8" id="KW-0443">Lipid metabolism</keyword>
<dbReference type="InterPro" id="IPR001917">
    <property type="entry name" value="Aminotrans_II_pyridoxalP_BS"/>
</dbReference>
<evidence type="ECO:0000256" key="5">
    <source>
        <dbReference type="ARBA" id="ARBA00022679"/>
    </source>
</evidence>
<evidence type="ECO:0000256" key="8">
    <source>
        <dbReference type="ARBA" id="ARBA00023098"/>
    </source>
</evidence>
<keyword evidence="7" id="KW-0746">Sphingolipid metabolism</keyword>
<accession>A0A5B8UHF0</accession>
<dbReference type="GO" id="GO:0004758">
    <property type="term" value="F:serine C-palmitoyltransferase activity"/>
    <property type="evidence" value="ECO:0007669"/>
    <property type="project" value="UniProtKB-EC"/>
</dbReference>
<dbReference type="InterPro" id="IPR015424">
    <property type="entry name" value="PyrdxlP-dep_Trfase"/>
</dbReference>
<keyword evidence="14" id="KW-0032">Aminotransferase</keyword>
<dbReference type="GO" id="GO:0008483">
    <property type="term" value="F:transaminase activity"/>
    <property type="evidence" value="ECO:0007669"/>
    <property type="project" value="UniProtKB-KW"/>
</dbReference>